<sequence length="132" mass="14307">MQTLSLYLIPNVISLSLTDRLNEGGPLFMYTILLVLLAIVILFVAELIRRKNLQKTMSLISSLSLFALVWGFLGQLIGLISAFDSIEAIGESLSPALIAGGLKVASLAPVFGMITFLIGRIAIIIFTVLKKE</sequence>
<name>A0AC61YBM5_9FLAO</name>
<keyword evidence="2" id="KW-1185">Reference proteome</keyword>
<evidence type="ECO:0000313" key="2">
    <source>
        <dbReference type="Proteomes" id="UP000356253"/>
    </source>
</evidence>
<proteinExistence type="predicted"/>
<comment type="caution">
    <text evidence="1">The sequence shown here is derived from an EMBL/GenBank/DDBJ whole genome shotgun (WGS) entry which is preliminary data.</text>
</comment>
<evidence type="ECO:0000313" key="1">
    <source>
        <dbReference type="EMBL" id="VVV01886.1"/>
    </source>
</evidence>
<organism evidence="1 2">
    <name type="scientific">Mesonia oceanica</name>
    <dbReference type="NCBI Taxonomy" id="2687242"/>
    <lineage>
        <taxon>Bacteria</taxon>
        <taxon>Pseudomonadati</taxon>
        <taxon>Bacteroidota</taxon>
        <taxon>Flavobacteriia</taxon>
        <taxon>Flavobacteriales</taxon>
        <taxon>Flavobacteriaceae</taxon>
        <taxon>Mesonia</taxon>
    </lineage>
</organism>
<reference evidence="1" key="1">
    <citation type="submission" date="2019-09" db="EMBL/GenBank/DDBJ databases">
        <authorList>
            <person name="Rodrigo-Torres L."/>
            <person name="Arahal R. D."/>
            <person name="Lucena T."/>
        </authorList>
    </citation>
    <scope>NUCLEOTIDE SEQUENCE</scope>
    <source>
        <strain evidence="1">ISS653</strain>
    </source>
</reference>
<accession>A0AC61YBM5</accession>
<dbReference type="EMBL" id="CABVMM010000013">
    <property type="protein sequence ID" value="VVV01886.1"/>
    <property type="molecule type" value="Genomic_DNA"/>
</dbReference>
<dbReference type="Proteomes" id="UP000356253">
    <property type="component" value="Unassembled WGS sequence"/>
</dbReference>
<protein>
    <submittedName>
        <fullName evidence="1">Uncharacterized protein</fullName>
    </submittedName>
</protein>
<gene>
    <name evidence="1" type="ORF">FVB9532_03180</name>
</gene>